<keyword evidence="2" id="KW-1185">Reference proteome</keyword>
<organism evidence="1 2">
    <name type="scientific">Pseudoalteromonas obscura</name>
    <dbReference type="NCBI Taxonomy" id="3048491"/>
    <lineage>
        <taxon>Bacteria</taxon>
        <taxon>Pseudomonadati</taxon>
        <taxon>Pseudomonadota</taxon>
        <taxon>Gammaproteobacteria</taxon>
        <taxon>Alteromonadales</taxon>
        <taxon>Pseudoalteromonadaceae</taxon>
        <taxon>Pseudoalteromonas</taxon>
    </lineage>
</organism>
<name>A0ABT7EIU5_9GAMM</name>
<dbReference type="Proteomes" id="UP001231915">
    <property type="component" value="Unassembled WGS sequence"/>
</dbReference>
<reference evidence="1 2" key="1">
    <citation type="submission" date="2023-05" db="EMBL/GenBank/DDBJ databases">
        <title>Pseudoalteromonas ardens sp. nov., Pseudoalteromonas obscura sp. nov., and Pseudoalteromonas umbrosa sp. nov., isolated from the coral Montipora capitata.</title>
        <authorList>
            <person name="Thomas E.M."/>
            <person name="Smith E.M."/>
            <person name="Papke E."/>
            <person name="Shlafstein M.D."/>
            <person name="Oline D.K."/>
            <person name="Videau P."/>
            <person name="Saw J.H."/>
            <person name="Strangman W.K."/>
            <person name="Ushijima B."/>
        </authorList>
    </citation>
    <scope>NUCLEOTIDE SEQUENCE [LARGE SCALE GENOMIC DNA]</scope>
    <source>
        <strain evidence="1 2">P94</strain>
    </source>
</reference>
<comment type="caution">
    <text evidence="1">The sequence shown here is derived from an EMBL/GenBank/DDBJ whole genome shotgun (WGS) entry which is preliminary data.</text>
</comment>
<evidence type="ECO:0000313" key="1">
    <source>
        <dbReference type="EMBL" id="MDK2594932.1"/>
    </source>
</evidence>
<dbReference type="EMBL" id="JASJUT010000002">
    <property type="protein sequence ID" value="MDK2594932.1"/>
    <property type="molecule type" value="Genomic_DNA"/>
</dbReference>
<accession>A0ABT7EIU5</accession>
<dbReference type="PANTHER" id="PTHR37950:SF1">
    <property type="entry name" value="4-HYDROXYPHENYLACETATE CATABOLISM PROTEIN"/>
    <property type="match status" value="1"/>
</dbReference>
<dbReference type="Pfam" id="PF02962">
    <property type="entry name" value="CHMI"/>
    <property type="match status" value="1"/>
</dbReference>
<proteinExistence type="predicted"/>
<dbReference type="RefSeq" id="WP_284136805.1">
    <property type="nucleotide sequence ID" value="NZ_JASJUT010000002.1"/>
</dbReference>
<gene>
    <name evidence="1" type="ORF">QNM18_07750</name>
</gene>
<sequence>MPHIIIEHSASLDTDFSQLLKSIHQSTIDTNLFDASTIKTRRVAFPQCILGDGKTDFVHVQVHLLAGRTQTQKQHLSESLLNTLRTLLSDSVSLSVHPYDLDPAIYRKN</sequence>
<evidence type="ECO:0000313" key="2">
    <source>
        <dbReference type="Proteomes" id="UP001231915"/>
    </source>
</evidence>
<dbReference type="Gene3D" id="3.30.429.10">
    <property type="entry name" value="Macrophage Migration Inhibitory Factor"/>
    <property type="match status" value="1"/>
</dbReference>
<dbReference type="CDD" id="cd00580">
    <property type="entry name" value="CHMI"/>
    <property type="match status" value="1"/>
</dbReference>
<protein>
    <submittedName>
        <fullName evidence="1">5-carboxymethyl-2-hydroxymuconate Delta-isomerase</fullName>
    </submittedName>
</protein>
<dbReference type="InterPro" id="IPR014347">
    <property type="entry name" value="Tautomerase/MIF_sf"/>
</dbReference>
<dbReference type="PANTHER" id="PTHR37950">
    <property type="entry name" value="4-HYDROXYPHENYLACETATE CATABOLISM PROTEIN"/>
    <property type="match status" value="1"/>
</dbReference>
<dbReference type="SUPFAM" id="SSF55331">
    <property type="entry name" value="Tautomerase/MIF"/>
    <property type="match status" value="1"/>
</dbReference>
<dbReference type="InterPro" id="IPR004220">
    <property type="entry name" value="5-COMe_2-OHmuconate_Isoase"/>
</dbReference>